<proteinExistence type="inferred from homology"/>
<keyword evidence="4" id="KW-0256">Endoplasmic reticulum</keyword>
<feature type="compositionally biased region" description="Basic and acidic residues" evidence="7">
    <location>
        <begin position="1"/>
        <end position="23"/>
    </location>
</feature>
<dbReference type="PANTHER" id="PTHR21723">
    <property type="entry name" value="RESISTANCE TO INHIBITORS OF CHOLINESTERASE PROTEIN 3 RIC3"/>
    <property type="match status" value="1"/>
</dbReference>
<keyword evidence="5 8" id="KW-1133">Transmembrane helix</keyword>
<dbReference type="GO" id="GO:0043005">
    <property type="term" value="C:neuron projection"/>
    <property type="evidence" value="ECO:0007669"/>
    <property type="project" value="TreeGrafter"/>
</dbReference>
<dbReference type="GO" id="GO:0007271">
    <property type="term" value="P:synaptic transmission, cholinergic"/>
    <property type="evidence" value="ECO:0007669"/>
    <property type="project" value="TreeGrafter"/>
</dbReference>
<evidence type="ECO:0000313" key="10">
    <source>
        <dbReference type="EMBL" id="KAI1713992.1"/>
    </source>
</evidence>
<feature type="compositionally biased region" description="Acidic residues" evidence="7">
    <location>
        <begin position="277"/>
        <end position="290"/>
    </location>
</feature>
<gene>
    <name evidence="10" type="ORF">DdX_08877</name>
</gene>
<feature type="compositionally biased region" description="Basic residues" evidence="7">
    <location>
        <begin position="362"/>
        <end position="371"/>
    </location>
</feature>
<dbReference type="PANTHER" id="PTHR21723:SF3">
    <property type="entry name" value="PROTEIN RIC-3"/>
    <property type="match status" value="1"/>
</dbReference>
<keyword evidence="6 8" id="KW-0472">Membrane</keyword>
<comment type="caution">
    <text evidence="10">The sequence shown here is derived from an EMBL/GenBank/DDBJ whole genome shotgun (WGS) entry which is preliminary data.</text>
</comment>
<evidence type="ECO:0000256" key="7">
    <source>
        <dbReference type="SAM" id="MobiDB-lite"/>
    </source>
</evidence>
<evidence type="ECO:0000256" key="6">
    <source>
        <dbReference type="ARBA" id="ARBA00023136"/>
    </source>
</evidence>
<feature type="region of interest" description="Disordered" evidence="7">
    <location>
        <begin position="273"/>
        <end position="371"/>
    </location>
</feature>
<feature type="region of interest" description="Disordered" evidence="7">
    <location>
        <begin position="1"/>
        <end position="40"/>
    </location>
</feature>
<reference evidence="10" key="1">
    <citation type="submission" date="2022-01" db="EMBL/GenBank/DDBJ databases">
        <title>Genome Sequence Resource for Two Populations of Ditylenchus destructor, the Migratory Endoparasitic Phytonematode.</title>
        <authorList>
            <person name="Zhang H."/>
            <person name="Lin R."/>
            <person name="Xie B."/>
        </authorList>
    </citation>
    <scope>NUCLEOTIDE SEQUENCE</scope>
    <source>
        <strain evidence="10">BazhouSP</strain>
    </source>
</reference>
<feature type="compositionally biased region" description="Acidic residues" evidence="7">
    <location>
        <begin position="302"/>
        <end position="313"/>
    </location>
</feature>
<accession>A0AAD4R753</accession>
<feature type="transmembrane region" description="Helical" evidence="8">
    <location>
        <begin position="140"/>
        <end position="161"/>
    </location>
</feature>
<dbReference type="GO" id="GO:0034394">
    <property type="term" value="P:protein localization to cell surface"/>
    <property type="evidence" value="ECO:0007669"/>
    <property type="project" value="TreeGrafter"/>
</dbReference>
<keyword evidence="3 8" id="KW-0812">Transmembrane</keyword>
<comment type="similarity">
    <text evidence="2">Belongs to the ric-3 family.</text>
</comment>
<evidence type="ECO:0000256" key="4">
    <source>
        <dbReference type="ARBA" id="ARBA00022824"/>
    </source>
</evidence>
<name>A0AAD4R753_9BILA</name>
<evidence type="ECO:0000256" key="5">
    <source>
        <dbReference type="ARBA" id="ARBA00022989"/>
    </source>
</evidence>
<dbReference type="InterPro" id="IPR032763">
    <property type="entry name" value="RIC3_N"/>
</dbReference>
<dbReference type="GO" id="GO:0005789">
    <property type="term" value="C:endoplasmic reticulum membrane"/>
    <property type="evidence" value="ECO:0007669"/>
    <property type="project" value="UniProtKB-SubCell"/>
</dbReference>
<dbReference type="AlphaFoldDB" id="A0AAD4R753"/>
<feature type="compositionally biased region" description="Acidic residues" evidence="7">
    <location>
        <begin position="174"/>
        <end position="184"/>
    </location>
</feature>
<dbReference type="InterPro" id="IPR026160">
    <property type="entry name" value="Ric3"/>
</dbReference>
<dbReference type="Proteomes" id="UP001201812">
    <property type="component" value="Unassembled WGS sequence"/>
</dbReference>
<evidence type="ECO:0000256" key="8">
    <source>
        <dbReference type="SAM" id="Phobius"/>
    </source>
</evidence>
<evidence type="ECO:0000256" key="1">
    <source>
        <dbReference type="ARBA" id="ARBA00004586"/>
    </source>
</evidence>
<evidence type="ECO:0000256" key="3">
    <source>
        <dbReference type="ARBA" id="ARBA00022692"/>
    </source>
</evidence>
<feature type="transmembrane region" description="Helical" evidence="8">
    <location>
        <begin position="51"/>
        <end position="70"/>
    </location>
</feature>
<feature type="domain" description="Resistance to inhibitors of cholinesterase protein 3 N-terminal" evidence="9">
    <location>
        <begin position="60"/>
        <end position="215"/>
    </location>
</feature>
<evidence type="ECO:0000256" key="2">
    <source>
        <dbReference type="ARBA" id="ARBA00008538"/>
    </source>
</evidence>
<dbReference type="GO" id="GO:0045202">
    <property type="term" value="C:synapse"/>
    <property type="evidence" value="ECO:0007669"/>
    <property type="project" value="GOC"/>
</dbReference>
<protein>
    <submittedName>
        <fullName evidence="10">Resistance to inhibitors of cholinesterase like 3 domain-containing protein</fullName>
    </submittedName>
</protein>
<comment type="subcellular location">
    <subcellularLocation>
        <location evidence="1">Endoplasmic reticulum membrane</location>
    </subcellularLocation>
</comment>
<evidence type="ECO:0000259" key="9">
    <source>
        <dbReference type="Pfam" id="PF15361"/>
    </source>
</evidence>
<dbReference type="GO" id="GO:0043025">
    <property type="term" value="C:neuronal cell body"/>
    <property type="evidence" value="ECO:0007669"/>
    <property type="project" value="TreeGrafter"/>
</dbReference>
<keyword evidence="11" id="KW-1185">Reference proteome</keyword>
<feature type="compositionally biased region" description="Basic and acidic residues" evidence="7">
    <location>
        <begin position="319"/>
        <end position="339"/>
    </location>
</feature>
<sequence>MSATELDRLRRQLADDVAAERRQRDRKRKKKRRYSDDDLEERENAIPKWKMFMVGACIFTCFALLYPSVFSPMLNSLLGLGGGSRSNPPAGPPHLNKPGGSQAAPPPHGSRHPHMHPAAAAGMRMPNIEQAQQSTGRGGMFSWMLPLYTVGVVAFLLYTLFKPKKDKRRRREAYDEDSSTDDSDNGGRLTLGRQKMHLVQERLRKTESAMRQILEQLEGIACHANAAQGNKSQPVVDETSKVEDSLTPEQVQEMEKGLLELKALSDLCKQQRAELASSDEEEYGDDDGEIFNDLGGEKISDADDSEGLSDQENEPPSTDSEKEESFELEDSIIKEDVKSEASNVDEPTPVIEIPEEKPKQTNVRKRLRRQD</sequence>
<feature type="region of interest" description="Disordered" evidence="7">
    <location>
        <begin position="84"/>
        <end position="117"/>
    </location>
</feature>
<evidence type="ECO:0000313" key="11">
    <source>
        <dbReference type="Proteomes" id="UP001201812"/>
    </source>
</evidence>
<feature type="region of interest" description="Disordered" evidence="7">
    <location>
        <begin position="167"/>
        <end position="194"/>
    </location>
</feature>
<feature type="compositionally biased region" description="Basic residues" evidence="7">
    <location>
        <begin position="24"/>
        <end position="33"/>
    </location>
</feature>
<organism evidence="10 11">
    <name type="scientific">Ditylenchus destructor</name>
    <dbReference type="NCBI Taxonomy" id="166010"/>
    <lineage>
        <taxon>Eukaryota</taxon>
        <taxon>Metazoa</taxon>
        <taxon>Ecdysozoa</taxon>
        <taxon>Nematoda</taxon>
        <taxon>Chromadorea</taxon>
        <taxon>Rhabditida</taxon>
        <taxon>Tylenchina</taxon>
        <taxon>Tylenchomorpha</taxon>
        <taxon>Sphaerularioidea</taxon>
        <taxon>Anguinidae</taxon>
        <taxon>Anguininae</taxon>
        <taxon>Ditylenchus</taxon>
    </lineage>
</organism>
<dbReference type="Pfam" id="PF15361">
    <property type="entry name" value="RIC3"/>
    <property type="match status" value="1"/>
</dbReference>
<dbReference type="EMBL" id="JAKKPZ010000014">
    <property type="protein sequence ID" value="KAI1713992.1"/>
    <property type="molecule type" value="Genomic_DNA"/>
</dbReference>